<evidence type="ECO:0000313" key="2">
    <source>
        <dbReference type="EMBL" id="TXJ59033.1"/>
    </source>
</evidence>
<dbReference type="PANTHER" id="PTHR11649:SF13">
    <property type="entry name" value="ENGB-TYPE G DOMAIN-CONTAINING PROTEIN"/>
    <property type="match status" value="1"/>
</dbReference>
<dbReference type="Pfam" id="PF01926">
    <property type="entry name" value="MMR_HSR1"/>
    <property type="match status" value="1"/>
</dbReference>
<accession>A0A5C8GAP0</accession>
<dbReference type="GO" id="GO:0005525">
    <property type="term" value="F:GTP binding"/>
    <property type="evidence" value="ECO:0007669"/>
    <property type="project" value="InterPro"/>
</dbReference>
<proteinExistence type="predicted"/>
<name>A0A5C8GAP0_9SPIR</name>
<feature type="domain" description="G" evidence="1">
    <location>
        <begin position="26"/>
        <end position="138"/>
    </location>
</feature>
<protein>
    <submittedName>
        <fullName evidence="2">GTPase RsgA</fullName>
    </submittedName>
</protein>
<evidence type="ECO:0000259" key="1">
    <source>
        <dbReference type="Pfam" id="PF01926"/>
    </source>
</evidence>
<dbReference type="Gene3D" id="3.40.50.300">
    <property type="entry name" value="P-loop containing nucleotide triphosphate hydrolases"/>
    <property type="match status" value="1"/>
</dbReference>
<dbReference type="SUPFAM" id="SSF52540">
    <property type="entry name" value="P-loop containing nucleoside triphosphate hydrolases"/>
    <property type="match status" value="1"/>
</dbReference>
<gene>
    <name evidence="2" type="primary">rsgA</name>
    <name evidence="2" type="ORF">EPJ74_11605</name>
</gene>
<dbReference type="GeneID" id="61067977"/>
<sequence>MNTEELNEKLQKSFEELKNNLKKPSILLAGGTGVGKSSLINKIFGRDVAKEGIGKPVTSLIEKFESENLGVILYDSPGYEIDKVKQFEDEVIDIKKKEAVNLVWYCIQASGSKIADFDIWTIKKFRENNLPVSIIFTKRDMVSKDTINILKEVVNKEIGEIDIYEMSSTVEDEFYTKELQRLISDAIKKLPDILRDAFISAQKISLDEKWNRAHEIILEHAVPSFAVPFIETFLKIPFSDAPILTGNQMTMITRILYVYDLSGLENMIKGGTGGGIAGILMSELGKSLALNLLGLIPGIGALIKGVIKGVVAISLTSALGEAVNISCYKIYESVLNGNKDIEEQMKMFGDMVQKYATEYCKSGKKPEDYKKPE</sequence>
<organism evidence="2 3">
    <name type="scientific">Brachyspira aalborgi</name>
    <dbReference type="NCBI Taxonomy" id="29522"/>
    <lineage>
        <taxon>Bacteria</taxon>
        <taxon>Pseudomonadati</taxon>
        <taxon>Spirochaetota</taxon>
        <taxon>Spirochaetia</taxon>
        <taxon>Brachyspirales</taxon>
        <taxon>Brachyspiraceae</taxon>
        <taxon>Brachyspira</taxon>
    </lineage>
</organism>
<dbReference type="Proteomes" id="UP000322188">
    <property type="component" value="Unassembled WGS sequence"/>
</dbReference>
<dbReference type="InterPro" id="IPR006073">
    <property type="entry name" value="GTP-bd"/>
</dbReference>
<dbReference type="PANTHER" id="PTHR11649">
    <property type="entry name" value="MSS1/TRME-RELATED GTP-BINDING PROTEIN"/>
    <property type="match status" value="1"/>
</dbReference>
<dbReference type="EMBL" id="SAYK01000011">
    <property type="protein sequence ID" value="TXJ59033.1"/>
    <property type="molecule type" value="Genomic_DNA"/>
</dbReference>
<reference evidence="2 3" key="1">
    <citation type="journal article" date="1992" name="Lakartidningen">
        <title>[Penicillin V and not amoxicillin is the first choice preparation in acute otitis].</title>
        <authorList>
            <person name="Kamme C."/>
            <person name="Lundgren K."/>
            <person name="Prellner K."/>
        </authorList>
    </citation>
    <scope>NUCLEOTIDE SEQUENCE [LARGE SCALE GENOMIC DNA]</scope>
    <source>
        <strain evidence="2 3">PC2022III</strain>
    </source>
</reference>
<evidence type="ECO:0000313" key="3">
    <source>
        <dbReference type="Proteomes" id="UP000322188"/>
    </source>
</evidence>
<dbReference type="RefSeq" id="WP_147562026.1">
    <property type="nucleotide sequence ID" value="NZ_SAYK01000011.1"/>
</dbReference>
<dbReference type="AlphaFoldDB" id="A0A5C8GAP0"/>
<comment type="caution">
    <text evidence="2">The sequence shown here is derived from an EMBL/GenBank/DDBJ whole genome shotgun (WGS) entry which is preliminary data.</text>
</comment>
<dbReference type="InterPro" id="IPR027417">
    <property type="entry name" value="P-loop_NTPase"/>
</dbReference>